<evidence type="ECO:0000313" key="1">
    <source>
        <dbReference type="EMBL" id="SNZ07241.1"/>
    </source>
</evidence>
<evidence type="ECO:0000313" key="2">
    <source>
        <dbReference type="Proteomes" id="UP000219439"/>
    </source>
</evidence>
<dbReference type="OrthoDB" id="9127354at2"/>
<dbReference type="AlphaFoldDB" id="A0A285NHV8"/>
<proteinExistence type="predicted"/>
<dbReference type="Proteomes" id="UP000219439">
    <property type="component" value="Unassembled WGS sequence"/>
</dbReference>
<organism evidence="1 2">
    <name type="scientific">Cohaesibacter gelatinilyticus</name>
    <dbReference type="NCBI Taxonomy" id="372072"/>
    <lineage>
        <taxon>Bacteria</taxon>
        <taxon>Pseudomonadati</taxon>
        <taxon>Pseudomonadota</taxon>
        <taxon>Alphaproteobacteria</taxon>
        <taxon>Hyphomicrobiales</taxon>
        <taxon>Cohaesibacteraceae</taxon>
    </lineage>
</organism>
<dbReference type="EMBL" id="OBEL01000001">
    <property type="protein sequence ID" value="SNZ07241.1"/>
    <property type="molecule type" value="Genomic_DNA"/>
</dbReference>
<reference evidence="1 2" key="1">
    <citation type="submission" date="2017-09" db="EMBL/GenBank/DDBJ databases">
        <authorList>
            <person name="Ehlers B."/>
            <person name="Leendertz F.H."/>
        </authorList>
    </citation>
    <scope>NUCLEOTIDE SEQUENCE [LARGE SCALE GENOMIC DNA]</scope>
    <source>
        <strain evidence="1 2">DSM 18289</strain>
    </source>
</reference>
<gene>
    <name evidence="1" type="ORF">SAMN06265368_0758</name>
</gene>
<name>A0A285NHV8_9HYPH</name>
<accession>A0A285NHV8</accession>
<keyword evidence="2" id="KW-1185">Reference proteome</keyword>
<sequence length="257" mass="29369">MKQRFSSFVESNQPCGPTLPIVHTTDWYVLRDLIDGDRKLKPMNCPVFGERLSYFFYGKPCYRKHIGEDPNSLSAFYLVGIILRAEVLGKFVRMFPFDSGAYVNGFYDSSLHPQMDVNDFSLKPEMKTAEKTVSTFFENNENYMKGIVANKITPSVMDIEVEAYLSIVGDKSKTKSDDRRGAIEFQVSDEIIINKRNVLAVILPEQLLDDKFVRDFIEVELGAKPLHYLCPHARPSEDARAIIAEANRFYKSEGFYG</sequence>
<protein>
    <submittedName>
        <fullName evidence="1">Uncharacterized protein</fullName>
    </submittedName>
</protein>
<dbReference type="RefSeq" id="WP_141401176.1">
    <property type="nucleotide sequence ID" value="NZ_OBEL01000001.1"/>
</dbReference>